<dbReference type="EMBL" id="JH795876">
    <property type="protein sequence ID" value="EJT97523.1"/>
    <property type="molecule type" value="Genomic_DNA"/>
</dbReference>
<dbReference type="HOGENOM" id="CLU_015676_1_0_1"/>
<dbReference type="InterPro" id="IPR032710">
    <property type="entry name" value="NTF2-like_dom_sf"/>
</dbReference>
<dbReference type="OrthoDB" id="74360at2759"/>
<dbReference type="SUPFAM" id="SSF51905">
    <property type="entry name" value="FAD/NAD(P)-binding domain"/>
    <property type="match status" value="1"/>
</dbReference>
<evidence type="ECO:0000256" key="1">
    <source>
        <dbReference type="ARBA" id="ARBA00023002"/>
    </source>
</evidence>
<dbReference type="GO" id="GO:0004497">
    <property type="term" value="F:monooxygenase activity"/>
    <property type="evidence" value="ECO:0007669"/>
    <property type="project" value="TreeGrafter"/>
</dbReference>
<dbReference type="PANTHER" id="PTHR43539:SF68">
    <property type="entry name" value="FLAVIN-BINDING MONOOXYGENASE-LIKE PROTEIN (AFU_ORTHOLOGUE AFUA_4G09220)"/>
    <property type="match status" value="1"/>
</dbReference>
<dbReference type="Gene3D" id="3.10.450.50">
    <property type="match status" value="1"/>
</dbReference>
<dbReference type="Gene3D" id="3.50.50.60">
    <property type="entry name" value="FAD/NAD(P)-binding domain"/>
    <property type="match status" value="2"/>
</dbReference>
<dbReference type="InterPro" id="IPR050982">
    <property type="entry name" value="Auxin_biosynth/cation_transpt"/>
</dbReference>
<dbReference type="STRING" id="1858805.M5FQ47"/>
<dbReference type="SUPFAM" id="SSF54427">
    <property type="entry name" value="NTF2-like"/>
    <property type="match status" value="1"/>
</dbReference>
<evidence type="ECO:0000313" key="2">
    <source>
        <dbReference type="EMBL" id="EJT97523.1"/>
    </source>
</evidence>
<dbReference type="AlphaFoldDB" id="M5FQ47"/>
<dbReference type="PRINTS" id="PR00411">
    <property type="entry name" value="PNDRDTASEI"/>
</dbReference>
<proteinExistence type="predicted"/>
<keyword evidence="1" id="KW-0560">Oxidoreductase</keyword>
<accession>M5FQ47</accession>
<gene>
    <name evidence="2" type="ORF">DACRYDRAFT_58643</name>
</gene>
<dbReference type="PANTHER" id="PTHR43539">
    <property type="entry name" value="FLAVIN-BINDING MONOOXYGENASE-LIKE PROTEIN (AFU_ORTHOLOGUE AFUA_4G09220)"/>
    <property type="match status" value="1"/>
</dbReference>
<protein>
    <submittedName>
        <fullName evidence="2">FAD-dependent pyridine nucleotide-disulfide oxidoreductase</fullName>
    </submittedName>
</protein>
<dbReference type="InterPro" id="IPR036188">
    <property type="entry name" value="FAD/NAD-bd_sf"/>
</dbReference>
<keyword evidence="3" id="KW-1185">Reference proteome</keyword>
<dbReference type="Proteomes" id="UP000030653">
    <property type="component" value="Unassembled WGS sequence"/>
</dbReference>
<sequence length="582" mass="64790">MSLPTFAVLGAAPPPDTLPGKVVQTWLIRFNNALSQQDIPAITSLFLDDGWWRDLLSLTWDFRTFQGHDRITEFLQDRLRLSQVSNFDLYDAHAHPPALIAPYPDLGWVQALLRFDTGVGKGWAVVRLVYLPEQEWRIFTLQTVLDSLSGAELDIDFNYPEPQDTATAEKAAELVRQADPTVLIIGAGQSGLGLAARLKLLGVSSLLVEKTARVGDQWRNVRYASLRVHDPIDQLPLFSMPEPPLWPVFTPGNKIGDWFEAYAKLLDLNVCTSSTVRDPKYDPLAKEWMITIINLDGGFLTVKAKYVVWATGLAGGHPVMPDYEGMDNFKGPILHATQTRHPSEFKGKKVVVIGSGVTGHDICRDLSLDGVDVTMIQRGSTYVMSVKNAIPIQWKDLYWKGSPPTEVADLLYYSFPHFVAMTLAVRFTTKVAEMDQEMLEGLERVGFRTNMGIEGTGLYRLALERFGGSYINVGASEMIIDGRIKLKNDSPIHSFVADGVKFADGSFLPADAVICATGYGHMHTSIEETFGKDVRGALKEKFWDFDTEGEINGIWRNSGHERFFVAYGEIGACRDSDFRGMS</sequence>
<dbReference type="Pfam" id="PF13738">
    <property type="entry name" value="Pyr_redox_3"/>
    <property type="match status" value="1"/>
</dbReference>
<organism evidence="2 3">
    <name type="scientific">Dacryopinax primogenitus (strain DJM 731)</name>
    <name type="common">Brown rot fungus</name>
    <dbReference type="NCBI Taxonomy" id="1858805"/>
    <lineage>
        <taxon>Eukaryota</taxon>
        <taxon>Fungi</taxon>
        <taxon>Dikarya</taxon>
        <taxon>Basidiomycota</taxon>
        <taxon>Agaricomycotina</taxon>
        <taxon>Dacrymycetes</taxon>
        <taxon>Dacrymycetales</taxon>
        <taxon>Dacrymycetaceae</taxon>
        <taxon>Dacryopinax</taxon>
    </lineage>
</organism>
<dbReference type="GO" id="GO:0050660">
    <property type="term" value="F:flavin adenine dinucleotide binding"/>
    <property type="evidence" value="ECO:0007669"/>
    <property type="project" value="TreeGrafter"/>
</dbReference>
<evidence type="ECO:0000313" key="3">
    <source>
        <dbReference type="Proteomes" id="UP000030653"/>
    </source>
</evidence>
<dbReference type="OMA" id="LLELNIW"/>
<name>M5FQ47_DACPD</name>
<dbReference type="RefSeq" id="XP_040624421.1">
    <property type="nucleotide sequence ID" value="XM_040775510.1"/>
</dbReference>
<dbReference type="GeneID" id="63690572"/>
<reference evidence="2 3" key="1">
    <citation type="journal article" date="2012" name="Science">
        <title>The Paleozoic origin of enzymatic lignin decomposition reconstructed from 31 fungal genomes.</title>
        <authorList>
            <person name="Floudas D."/>
            <person name="Binder M."/>
            <person name="Riley R."/>
            <person name="Barry K."/>
            <person name="Blanchette R.A."/>
            <person name="Henrissat B."/>
            <person name="Martinez A.T."/>
            <person name="Otillar R."/>
            <person name="Spatafora J.W."/>
            <person name="Yadav J.S."/>
            <person name="Aerts A."/>
            <person name="Benoit I."/>
            <person name="Boyd A."/>
            <person name="Carlson A."/>
            <person name="Copeland A."/>
            <person name="Coutinho P.M."/>
            <person name="de Vries R.P."/>
            <person name="Ferreira P."/>
            <person name="Findley K."/>
            <person name="Foster B."/>
            <person name="Gaskell J."/>
            <person name="Glotzer D."/>
            <person name="Gorecki P."/>
            <person name="Heitman J."/>
            <person name="Hesse C."/>
            <person name="Hori C."/>
            <person name="Igarashi K."/>
            <person name="Jurgens J.A."/>
            <person name="Kallen N."/>
            <person name="Kersten P."/>
            <person name="Kohler A."/>
            <person name="Kuees U."/>
            <person name="Kumar T.K.A."/>
            <person name="Kuo A."/>
            <person name="LaButti K."/>
            <person name="Larrondo L.F."/>
            <person name="Lindquist E."/>
            <person name="Ling A."/>
            <person name="Lombard V."/>
            <person name="Lucas S."/>
            <person name="Lundell T."/>
            <person name="Martin R."/>
            <person name="McLaughlin D.J."/>
            <person name="Morgenstern I."/>
            <person name="Morin E."/>
            <person name="Murat C."/>
            <person name="Nagy L.G."/>
            <person name="Nolan M."/>
            <person name="Ohm R.A."/>
            <person name="Patyshakuliyeva A."/>
            <person name="Rokas A."/>
            <person name="Ruiz-Duenas F.J."/>
            <person name="Sabat G."/>
            <person name="Salamov A."/>
            <person name="Samejima M."/>
            <person name="Schmutz J."/>
            <person name="Slot J.C."/>
            <person name="St John F."/>
            <person name="Stenlid J."/>
            <person name="Sun H."/>
            <person name="Sun S."/>
            <person name="Syed K."/>
            <person name="Tsang A."/>
            <person name="Wiebenga A."/>
            <person name="Young D."/>
            <person name="Pisabarro A."/>
            <person name="Eastwood D.C."/>
            <person name="Martin F."/>
            <person name="Cullen D."/>
            <person name="Grigoriev I.V."/>
            <person name="Hibbett D.S."/>
        </authorList>
    </citation>
    <scope>NUCLEOTIDE SEQUENCE [LARGE SCALE GENOMIC DNA]</scope>
    <source>
        <strain evidence="2 3">DJM-731 SS1</strain>
    </source>
</reference>